<dbReference type="OrthoDB" id="270584at2759"/>
<dbReference type="Gene3D" id="1.50.40.10">
    <property type="entry name" value="Mitochondrial carrier domain"/>
    <property type="match status" value="1"/>
</dbReference>
<keyword evidence="8" id="KW-1185">Reference proteome</keyword>
<dbReference type="PROSITE" id="PS50920">
    <property type="entry name" value="SOLCAR"/>
    <property type="match status" value="1"/>
</dbReference>
<dbReference type="EMBL" id="JADFTS010000008">
    <property type="protein sequence ID" value="KAF9592268.1"/>
    <property type="molecule type" value="Genomic_DNA"/>
</dbReference>
<comment type="subcellular location">
    <subcellularLocation>
        <location evidence="1">Membrane</location>
        <topology evidence="1">Multi-pass membrane protein</topology>
    </subcellularLocation>
</comment>
<keyword evidence="3" id="KW-0677">Repeat</keyword>
<keyword evidence="2 5" id="KW-0812">Transmembrane</keyword>
<evidence type="ECO:0000256" key="2">
    <source>
        <dbReference type="ARBA" id="ARBA00022692"/>
    </source>
</evidence>
<reference evidence="7 8" key="1">
    <citation type="submission" date="2020-10" db="EMBL/GenBank/DDBJ databases">
        <title>The Coptis chinensis genome and diversification of protoberbering-type alkaloids.</title>
        <authorList>
            <person name="Wang B."/>
            <person name="Shu S."/>
            <person name="Song C."/>
            <person name="Liu Y."/>
        </authorList>
    </citation>
    <scope>NUCLEOTIDE SEQUENCE [LARGE SCALE GENOMIC DNA]</scope>
    <source>
        <strain evidence="7">HL-2020</strain>
        <tissue evidence="7">Leaf</tissue>
    </source>
</reference>
<comment type="caution">
    <text evidence="7">The sequence shown here is derived from an EMBL/GenBank/DDBJ whole genome shotgun (WGS) entry which is preliminary data.</text>
</comment>
<evidence type="ECO:0000313" key="8">
    <source>
        <dbReference type="Proteomes" id="UP000631114"/>
    </source>
</evidence>
<dbReference type="Pfam" id="PF00153">
    <property type="entry name" value="Mito_carr"/>
    <property type="match status" value="1"/>
</dbReference>
<protein>
    <submittedName>
        <fullName evidence="7">Uncharacterized protein</fullName>
    </submittedName>
</protein>
<evidence type="ECO:0000256" key="1">
    <source>
        <dbReference type="ARBA" id="ARBA00004141"/>
    </source>
</evidence>
<dbReference type="SUPFAM" id="SSF103506">
    <property type="entry name" value="Mitochondrial carrier"/>
    <property type="match status" value="1"/>
</dbReference>
<keyword evidence="4 5" id="KW-0472">Membrane</keyword>
<evidence type="ECO:0000256" key="3">
    <source>
        <dbReference type="ARBA" id="ARBA00022737"/>
    </source>
</evidence>
<dbReference type="PANTHER" id="PTHR24089">
    <property type="entry name" value="SOLUTE CARRIER FAMILY 25"/>
    <property type="match status" value="1"/>
</dbReference>
<evidence type="ECO:0000313" key="7">
    <source>
        <dbReference type="EMBL" id="KAF9592268.1"/>
    </source>
</evidence>
<sequence>MHVSSSRQMEFQELYSTALGITATILCSPKQMELGPMRTLLYGAIVGTCAEASTYPFEVVRRQLQMQVQAIKLSALTTCAKIVEQRGIPTLYAGLVPSLLQVISQP</sequence>
<name>A0A835LE80_9MAGN</name>
<gene>
    <name evidence="7" type="ORF">IFM89_013494</name>
</gene>
<dbReference type="GO" id="GO:0016020">
    <property type="term" value="C:membrane"/>
    <property type="evidence" value="ECO:0007669"/>
    <property type="project" value="UniProtKB-SubCell"/>
</dbReference>
<evidence type="ECO:0000256" key="6">
    <source>
        <dbReference type="RuleBase" id="RU000488"/>
    </source>
</evidence>
<dbReference type="InterPro" id="IPR018108">
    <property type="entry name" value="MCP_transmembrane"/>
</dbReference>
<accession>A0A835LE80</accession>
<dbReference type="Proteomes" id="UP000631114">
    <property type="component" value="Unassembled WGS sequence"/>
</dbReference>
<keyword evidence="6" id="KW-0813">Transport</keyword>
<organism evidence="7 8">
    <name type="scientific">Coptis chinensis</name>
    <dbReference type="NCBI Taxonomy" id="261450"/>
    <lineage>
        <taxon>Eukaryota</taxon>
        <taxon>Viridiplantae</taxon>
        <taxon>Streptophyta</taxon>
        <taxon>Embryophyta</taxon>
        <taxon>Tracheophyta</taxon>
        <taxon>Spermatophyta</taxon>
        <taxon>Magnoliopsida</taxon>
        <taxon>Ranunculales</taxon>
        <taxon>Ranunculaceae</taxon>
        <taxon>Coptidoideae</taxon>
        <taxon>Coptis</taxon>
    </lineage>
</organism>
<evidence type="ECO:0000256" key="5">
    <source>
        <dbReference type="PROSITE-ProRule" id="PRU00282"/>
    </source>
</evidence>
<proteinExistence type="inferred from homology"/>
<feature type="repeat" description="Solcar" evidence="5">
    <location>
        <begin position="34"/>
        <end position="106"/>
    </location>
</feature>
<comment type="similarity">
    <text evidence="6">Belongs to the mitochondrial carrier (TC 2.A.29) family.</text>
</comment>
<dbReference type="AlphaFoldDB" id="A0A835LE80"/>
<evidence type="ECO:0000256" key="4">
    <source>
        <dbReference type="ARBA" id="ARBA00023136"/>
    </source>
</evidence>
<dbReference type="InterPro" id="IPR023395">
    <property type="entry name" value="MCP_dom_sf"/>
</dbReference>